<evidence type="ECO:0000313" key="2">
    <source>
        <dbReference type="Proteomes" id="UP001319080"/>
    </source>
</evidence>
<protein>
    <submittedName>
        <fullName evidence="1">Uncharacterized protein</fullName>
    </submittedName>
</protein>
<dbReference type="AlphaFoldDB" id="A0AAP2GTX6"/>
<dbReference type="RefSeq" id="WP_254088169.1">
    <property type="nucleotide sequence ID" value="NZ_JAHESE010000281.1"/>
</dbReference>
<name>A0AAP2GTX6_9BACT</name>
<comment type="caution">
    <text evidence="1">The sequence shown here is derived from an EMBL/GenBank/DDBJ whole genome shotgun (WGS) entry which is preliminary data.</text>
</comment>
<proteinExistence type="predicted"/>
<feature type="non-terminal residue" evidence="1">
    <location>
        <position position="76"/>
    </location>
</feature>
<evidence type="ECO:0000313" key="1">
    <source>
        <dbReference type="EMBL" id="MBT1712649.1"/>
    </source>
</evidence>
<sequence length="76" mass="8672">REIANKNEKIASEREKEAIAANKESLRQRYIAIAKAMAIKSKELNGDKDQQSLLAQQAFNFNNEYGGYAFDNDIYN</sequence>
<reference evidence="1 2" key="1">
    <citation type="submission" date="2021-05" db="EMBL/GenBank/DDBJ databases">
        <title>A Polyphasic approach of four new species of the genus Ohtaekwangia: Ohtaekwangia histidinii sp. nov., Ohtaekwangia cretensis sp. nov., Ohtaekwangia indiensis sp. nov., Ohtaekwangia reichenbachii sp. nov. from diverse environment.</title>
        <authorList>
            <person name="Octaviana S."/>
        </authorList>
    </citation>
    <scope>NUCLEOTIDE SEQUENCE [LARGE SCALE GENOMIC DNA]</scope>
    <source>
        <strain evidence="1 2">PWU5</strain>
    </source>
</reference>
<dbReference type="EMBL" id="JAHESE010000281">
    <property type="protein sequence ID" value="MBT1712649.1"/>
    <property type="molecule type" value="Genomic_DNA"/>
</dbReference>
<organism evidence="1 2">
    <name type="scientific">Dawidia cretensis</name>
    <dbReference type="NCBI Taxonomy" id="2782350"/>
    <lineage>
        <taxon>Bacteria</taxon>
        <taxon>Pseudomonadati</taxon>
        <taxon>Bacteroidota</taxon>
        <taxon>Cytophagia</taxon>
        <taxon>Cytophagales</taxon>
        <taxon>Chryseotaleaceae</taxon>
        <taxon>Dawidia</taxon>
    </lineage>
</organism>
<feature type="non-terminal residue" evidence="1">
    <location>
        <position position="1"/>
    </location>
</feature>
<accession>A0AAP2GTX6</accession>
<keyword evidence="2" id="KW-1185">Reference proteome</keyword>
<dbReference type="Proteomes" id="UP001319080">
    <property type="component" value="Unassembled WGS sequence"/>
</dbReference>
<gene>
    <name evidence="1" type="ORF">KK062_30735</name>
</gene>